<gene>
    <name evidence="1" type="ORF">PR048_005532</name>
</gene>
<sequence>MNAYSKWIDVFEISEFTAAKTVVEFRQYFCTWRLPTLLVTDIGSCFINSLKIMALSTSQQQCTCHSQIVLQRTVLKHLKLVLGNKY</sequence>
<dbReference type="Gene3D" id="3.30.420.10">
    <property type="entry name" value="Ribonuclease H-like superfamily/Ribonuclease H"/>
    <property type="match status" value="1"/>
</dbReference>
<dbReference type="SUPFAM" id="SSF53098">
    <property type="entry name" value="Ribonuclease H-like"/>
    <property type="match status" value="1"/>
</dbReference>
<evidence type="ECO:0000313" key="1">
    <source>
        <dbReference type="EMBL" id="KAJ8892951.1"/>
    </source>
</evidence>
<reference evidence="1 2" key="1">
    <citation type="submission" date="2023-02" db="EMBL/GenBank/DDBJ databases">
        <title>LHISI_Scaffold_Assembly.</title>
        <authorList>
            <person name="Stuart O.P."/>
            <person name="Cleave R."/>
            <person name="Magrath M.J.L."/>
            <person name="Mikheyev A.S."/>
        </authorList>
    </citation>
    <scope>NUCLEOTIDE SEQUENCE [LARGE SCALE GENOMIC DNA]</scope>
    <source>
        <strain evidence="1">Daus_M_001</strain>
        <tissue evidence="1">Leg muscle</tissue>
    </source>
</reference>
<keyword evidence="2" id="KW-1185">Reference proteome</keyword>
<dbReference type="InterPro" id="IPR012337">
    <property type="entry name" value="RNaseH-like_sf"/>
</dbReference>
<accession>A0ABQ9I8L6</accession>
<dbReference type="Proteomes" id="UP001159363">
    <property type="component" value="Chromosome 2"/>
</dbReference>
<proteinExistence type="predicted"/>
<comment type="caution">
    <text evidence="1">The sequence shown here is derived from an EMBL/GenBank/DDBJ whole genome shotgun (WGS) entry which is preliminary data.</text>
</comment>
<name>A0ABQ9I8L6_9NEOP</name>
<evidence type="ECO:0008006" key="3">
    <source>
        <dbReference type="Google" id="ProtNLM"/>
    </source>
</evidence>
<dbReference type="EMBL" id="JARBHB010000002">
    <property type="protein sequence ID" value="KAJ8892951.1"/>
    <property type="molecule type" value="Genomic_DNA"/>
</dbReference>
<protein>
    <recommendedName>
        <fullName evidence="3">Transposase</fullName>
    </recommendedName>
</protein>
<organism evidence="1 2">
    <name type="scientific">Dryococelus australis</name>
    <dbReference type="NCBI Taxonomy" id="614101"/>
    <lineage>
        <taxon>Eukaryota</taxon>
        <taxon>Metazoa</taxon>
        <taxon>Ecdysozoa</taxon>
        <taxon>Arthropoda</taxon>
        <taxon>Hexapoda</taxon>
        <taxon>Insecta</taxon>
        <taxon>Pterygota</taxon>
        <taxon>Neoptera</taxon>
        <taxon>Polyneoptera</taxon>
        <taxon>Phasmatodea</taxon>
        <taxon>Verophasmatodea</taxon>
        <taxon>Anareolatae</taxon>
        <taxon>Phasmatidae</taxon>
        <taxon>Eurycanthinae</taxon>
        <taxon>Dryococelus</taxon>
    </lineage>
</organism>
<evidence type="ECO:0000313" key="2">
    <source>
        <dbReference type="Proteomes" id="UP001159363"/>
    </source>
</evidence>
<dbReference type="InterPro" id="IPR036397">
    <property type="entry name" value="RNaseH_sf"/>
</dbReference>